<gene>
    <name evidence="2" type="ORF">AVEN_167292_1</name>
    <name evidence="3" type="ORF">AVEN_195036_1</name>
    <name evidence="4" type="ORF">AVEN_40002_1</name>
</gene>
<dbReference type="EMBL" id="BGPR01017036">
    <property type="protein sequence ID" value="GBN74924.1"/>
    <property type="molecule type" value="Genomic_DNA"/>
</dbReference>
<comment type="caution">
    <text evidence="2">The sequence shown here is derived from an EMBL/GenBank/DDBJ whole genome shotgun (WGS) entry which is preliminary data.</text>
</comment>
<organism evidence="2 5">
    <name type="scientific">Araneus ventricosus</name>
    <name type="common">Orbweaver spider</name>
    <name type="synonym">Epeira ventricosa</name>
    <dbReference type="NCBI Taxonomy" id="182803"/>
    <lineage>
        <taxon>Eukaryota</taxon>
        <taxon>Metazoa</taxon>
        <taxon>Ecdysozoa</taxon>
        <taxon>Arthropoda</taxon>
        <taxon>Chelicerata</taxon>
        <taxon>Arachnida</taxon>
        <taxon>Araneae</taxon>
        <taxon>Araneomorphae</taxon>
        <taxon>Entelegynae</taxon>
        <taxon>Araneoidea</taxon>
        <taxon>Araneidae</taxon>
        <taxon>Araneus</taxon>
    </lineage>
</organism>
<proteinExistence type="predicted"/>
<dbReference type="EMBL" id="BGPR01018791">
    <property type="protein sequence ID" value="GBN80154.1"/>
    <property type="molecule type" value="Genomic_DNA"/>
</dbReference>
<protein>
    <submittedName>
        <fullName evidence="2">Uncharacterized protein</fullName>
    </submittedName>
</protein>
<evidence type="ECO:0000313" key="3">
    <source>
        <dbReference type="EMBL" id="GBN74924.1"/>
    </source>
</evidence>
<evidence type="ECO:0000313" key="4">
    <source>
        <dbReference type="EMBL" id="GBN80154.1"/>
    </source>
</evidence>
<evidence type="ECO:0000313" key="5">
    <source>
        <dbReference type="Proteomes" id="UP000499080"/>
    </source>
</evidence>
<evidence type="ECO:0000313" key="2">
    <source>
        <dbReference type="EMBL" id="GBN63155.1"/>
    </source>
</evidence>
<feature type="signal peptide" evidence="1">
    <location>
        <begin position="1"/>
        <end position="18"/>
    </location>
</feature>
<accession>A0A4Y2QIP4</accession>
<name>A0A4Y2QIP4_ARAVE</name>
<evidence type="ECO:0000256" key="1">
    <source>
        <dbReference type="SAM" id="SignalP"/>
    </source>
</evidence>
<sequence length="152" mass="17373">MCIWMFGILSIIIQDQEARTLLYILRQLIPALVVSSPWRRFRGNHNHTGATSVLPRHAESLYNRRQDCSRELRSESSLPTPSTTQPVQKEVRSVIGVEVTQPQTITILPGEARIRLLIRRLLIHELVVPPPEEDISKSGTQYNLVSKMLKLK</sequence>
<keyword evidence="1" id="KW-0732">Signal</keyword>
<dbReference type="Proteomes" id="UP000499080">
    <property type="component" value="Unassembled WGS sequence"/>
</dbReference>
<reference evidence="2 5" key="1">
    <citation type="journal article" date="2019" name="Sci. Rep.">
        <title>Orb-weaving spider Araneus ventricosus genome elucidates the spidroin gene catalogue.</title>
        <authorList>
            <person name="Kono N."/>
            <person name="Nakamura H."/>
            <person name="Ohtoshi R."/>
            <person name="Moran D.A.P."/>
            <person name="Shinohara A."/>
            <person name="Yoshida Y."/>
            <person name="Fujiwara M."/>
            <person name="Mori M."/>
            <person name="Tomita M."/>
            <person name="Arakawa K."/>
        </authorList>
    </citation>
    <scope>NUCLEOTIDE SEQUENCE [LARGE SCALE GENOMIC DNA]</scope>
</reference>
<feature type="chain" id="PRO_5033458572" evidence="1">
    <location>
        <begin position="19"/>
        <end position="152"/>
    </location>
</feature>
<dbReference type="EMBL" id="BGPR01013980">
    <property type="protein sequence ID" value="GBN63155.1"/>
    <property type="molecule type" value="Genomic_DNA"/>
</dbReference>
<keyword evidence="5" id="KW-1185">Reference proteome</keyword>
<dbReference type="AlphaFoldDB" id="A0A4Y2QIP4"/>